<comment type="subcellular location">
    <subcellularLocation>
        <location evidence="4">Cytoplasm</location>
    </subcellularLocation>
</comment>
<dbReference type="PANTHER" id="PTHR11645:SF0">
    <property type="entry name" value="PYRROLINE-5-CARBOXYLATE REDUCTASE 3"/>
    <property type="match status" value="1"/>
</dbReference>
<dbReference type="InterPro" id="IPR008927">
    <property type="entry name" value="6-PGluconate_DH-like_C_sf"/>
</dbReference>
<keyword evidence="4" id="KW-0963">Cytoplasm</keyword>
<feature type="binding site" evidence="5">
    <location>
        <position position="54"/>
    </location>
    <ligand>
        <name>NADPH</name>
        <dbReference type="ChEBI" id="CHEBI:57783"/>
    </ligand>
</feature>
<gene>
    <name evidence="4" type="primary">proC</name>
    <name evidence="8" type="ORF">E6C51_17175</name>
</gene>
<dbReference type="UniPathway" id="UPA00098">
    <property type="reaction ID" value="UER00361"/>
</dbReference>
<protein>
    <recommendedName>
        <fullName evidence="4">Pyrroline-5-carboxylate reductase</fullName>
        <shortName evidence="4">P5C reductase</shortName>
        <shortName evidence="4">P5CR</shortName>
        <ecNumber evidence="4">1.5.1.2</ecNumber>
    </recommendedName>
    <alternativeName>
        <fullName evidence="4">PCA reductase</fullName>
    </alternativeName>
</protein>
<dbReference type="RefSeq" id="WP_190236882.1">
    <property type="nucleotide sequence ID" value="NZ_SSOA01000011.1"/>
</dbReference>
<dbReference type="InterPro" id="IPR028939">
    <property type="entry name" value="P5C_Rdtase_cat_N"/>
</dbReference>
<reference evidence="8 9" key="1">
    <citation type="submission" date="2019-04" db="EMBL/GenBank/DDBJ databases">
        <title>Rhizobium terrae sp. nov., isolated from a paddy soil.</title>
        <authorList>
            <person name="Lin S.-Y."/>
            <person name="Hameed A."/>
            <person name="Huang H.-I."/>
            <person name="Young C.-C."/>
        </authorList>
    </citation>
    <scope>NUCLEOTIDE SEQUENCE [LARGE SCALE GENOMIC DNA]</scope>
    <source>
        <strain evidence="8 9">CC-HIH110</strain>
    </source>
</reference>
<evidence type="ECO:0000256" key="2">
    <source>
        <dbReference type="ARBA" id="ARBA00022857"/>
    </source>
</evidence>
<keyword evidence="2 4" id="KW-0521">NADP</keyword>
<evidence type="ECO:0000256" key="4">
    <source>
        <dbReference type="HAMAP-Rule" id="MF_01925"/>
    </source>
</evidence>
<dbReference type="PIRSF" id="PIRSF000193">
    <property type="entry name" value="Pyrrol-5-carb_rd"/>
    <property type="match status" value="1"/>
</dbReference>
<dbReference type="SUPFAM" id="SSF48179">
    <property type="entry name" value="6-phosphogluconate dehydrogenase C-terminal domain-like"/>
    <property type="match status" value="1"/>
</dbReference>
<dbReference type="Pfam" id="PF14748">
    <property type="entry name" value="P5CR_dimer"/>
    <property type="match status" value="1"/>
</dbReference>
<dbReference type="InterPro" id="IPR036291">
    <property type="entry name" value="NAD(P)-bd_dom_sf"/>
</dbReference>
<dbReference type="EC" id="1.5.1.2" evidence="4"/>
<evidence type="ECO:0000259" key="6">
    <source>
        <dbReference type="Pfam" id="PF03807"/>
    </source>
</evidence>
<evidence type="ECO:0000256" key="1">
    <source>
        <dbReference type="ARBA" id="ARBA00005525"/>
    </source>
</evidence>
<comment type="pathway">
    <text evidence="4">Amino-acid biosynthesis; L-proline biosynthesis; L-proline from L-glutamate 5-semialdehyde: step 1/1.</text>
</comment>
<sequence length="262" mass="28004">MMERVGIIGGAGWLGNAFARALVLKGIVPVERLLLSYRSSPADLPAGANWTPDNQQLVDESDIVLLSVRPEDFGALKINAAGKLIISVMAGITLARISAHLGTDRVVRALPNAGAEVLKSYTPWIASEKVNYDDRAHVKIILAACGDAPELSDEVHVDYFTGLTGSGPAFPALLMAAMEEDAVRQGIDPAIANEAVCSLLIGMGRLWETRAQKPEDVVKTFLSYRGTTAAAIEAMRTTGFDRAVSEGLQAAFQKSVWLGRQS</sequence>
<dbReference type="GO" id="GO:0055129">
    <property type="term" value="P:L-proline biosynthetic process"/>
    <property type="evidence" value="ECO:0007669"/>
    <property type="project" value="UniProtKB-UniRule"/>
</dbReference>
<organism evidence="8 9">
    <name type="scientific">Allorhizobium terrae</name>
    <dbReference type="NCBI Taxonomy" id="1848972"/>
    <lineage>
        <taxon>Bacteria</taxon>
        <taxon>Pseudomonadati</taxon>
        <taxon>Pseudomonadota</taxon>
        <taxon>Alphaproteobacteria</taxon>
        <taxon>Hyphomicrobiales</taxon>
        <taxon>Rhizobiaceae</taxon>
        <taxon>Rhizobium/Agrobacterium group</taxon>
        <taxon>Allorhizobium</taxon>
    </lineage>
</organism>
<dbReference type="Gene3D" id="1.10.3730.10">
    <property type="entry name" value="ProC C-terminal domain-like"/>
    <property type="match status" value="1"/>
</dbReference>
<keyword evidence="3 4" id="KW-0560">Oxidoreductase</keyword>
<dbReference type="GO" id="GO:0004735">
    <property type="term" value="F:pyrroline-5-carboxylate reductase activity"/>
    <property type="evidence" value="ECO:0007669"/>
    <property type="project" value="UniProtKB-UniRule"/>
</dbReference>
<comment type="function">
    <text evidence="4">Catalyzes the reduction of 1-pyrroline-5-carboxylate (PCA) to L-proline.</text>
</comment>
<dbReference type="GO" id="GO:0005737">
    <property type="term" value="C:cytoplasm"/>
    <property type="evidence" value="ECO:0007669"/>
    <property type="project" value="UniProtKB-SubCell"/>
</dbReference>
<dbReference type="EMBL" id="SSOA01000011">
    <property type="protein sequence ID" value="THF47797.1"/>
    <property type="molecule type" value="Genomic_DNA"/>
</dbReference>
<dbReference type="Gene3D" id="3.40.50.720">
    <property type="entry name" value="NAD(P)-binding Rossmann-like Domain"/>
    <property type="match status" value="1"/>
</dbReference>
<evidence type="ECO:0000313" key="9">
    <source>
        <dbReference type="Proteomes" id="UP000310754"/>
    </source>
</evidence>
<accession>A0A4S3ZQF1</accession>
<dbReference type="SUPFAM" id="SSF51735">
    <property type="entry name" value="NAD(P)-binding Rossmann-fold domains"/>
    <property type="match status" value="1"/>
</dbReference>
<dbReference type="Pfam" id="PF03807">
    <property type="entry name" value="F420_oxidored"/>
    <property type="match status" value="1"/>
</dbReference>
<feature type="binding site" evidence="5">
    <location>
        <begin position="8"/>
        <end position="14"/>
    </location>
    <ligand>
        <name>NADP(+)</name>
        <dbReference type="ChEBI" id="CHEBI:58349"/>
    </ligand>
</feature>
<dbReference type="HAMAP" id="MF_01925">
    <property type="entry name" value="P5C_reductase"/>
    <property type="match status" value="1"/>
</dbReference>
<evidence type="ECO:0000313" key="8">
    <source>
        <dbReference type="EMBL" id="THF47797.1"/>
    </source>
</evidence>
<feature type="domain" description="Pyrroline-5-carboxylate reductase dimerisation" evidence="7">
    <location>
        <begin position="154"/>
        <end position="255"/>
    </location>
</feature>
<dbReference type="InterPro" id="IPR000304">
    <property type="entry name" value="Pyrroline-COOH_reductase"/>
</dbReference>
<dbReference type="InterPro" id="IPR029036">
    <property type="entry name" value="P5CR_dimer"/>
</dbReference>
<comment type="catalytic activity">
    <reaction evidence="4">
        <text>L-proline + NAD(+) = (S)-1-pyrroline-5-carboxylate + NADH + 2 H(+)</text>
        <dbReference type="Rhea" id="RHEA:14105"/>
        <dbReference type="ChEBI" id="CHEBI:15378"/>
        <dbReference type="ChEBI" id="CHEBI:17388"/>
        <dbReference type="ChEBI" id="CHEBI:57540"/>
        <dbReference type="ChEBI" id="CHEBI:57945"/>
        <dbReference type="ChEBI" id="CHEBI:60039"/>
        <dbReference type="EC" id="1.5.1.2"/>
    </reaction>
</comment>
<dbReference type="AlphaFoldDB" id="A0A4S3ZQF1"/>
<dbReference type="Proteomes" id="UP000310754">
    <property type="component" value="Unassembled WGS sequence"/>
</dbReference>
<comment type="catalytic activity">
    <reaction evidence="4">
        <text>L-proline + NADP(+) = (S)-1-pyrroline-5-carboxylate + NADPH + 2 H(+)</text>
        <dbReference type="Rhea" id="RHEA:14109"/>
        <dbReference type="ChEBI" id="CHEBI:15378"/>
        <dbReference type="ChEBI" id="CHEBI:17388"/>
        <dbReference type="ChEBI" id="CHEBI:57783"/>
        <dbReference type="ChEBI" id="CHEBI:58349"/>
        <dbReference type="ChEBI" id="CHEBI:60039"/>
        <dbReference type="EC" id="1.5.1.2"/>
    </reaction>
</comment>
<evidence type="ECO:0000256" key="5">
    <source>
        <dbReference type="PIRSR" id="PIRSR000193-1"/>
    </source>
</evidence>
<keyword evidence="9" id="KW-1185">Reference proteome</keyword>
<name>A0A4S3ZQF1_9HYPH</name>
<comment type="caution">
    <text evidence="8">The sequence shown here is derived from an EMBL/GenBank/DDBJ whole genome shotgun (WGS) entry which is preliminary data.</text>
</comment>
<feature type="domain" description="Pyrroline-5-carboxylate reductase catalytic N-terminal" evidence="6">
    <location>
        <begin position="4"/>
        <end position="91"/>
    </location>
</feature>
<evidence type="ECO:0000259" key="7">
    <source>
        <dbReference type="Pfam" id="PF14748"/>
    </source>
</evidence>
<keyword evidence="4" id="KW-0641">Proline biosynthesis</keyword>
<dbReference type="PANTHER" id="PTHR11645">
    <property type="entry name" value="PYRROLINE-5-CARBOXYLATE REDUCTASE"/>
    <property type="match status" value="1"/>
</dbReference>
<proteinExistence type="inferred from homology"/>
<keyword evidence="4" id="KW-0028">Amino-acid biosynthesis</keyword>
<comment type="similarity">
    <text evidence="1 4">Belongs to the pyrroline-5-carboxylate reductase family.</text>
</comment>
<evidence type="ECO:0000256" key="3">
    <source>
        <dbReference type="ARBA" id="ARBA00023002"/>
    </source>
</evidence>